<dbReference type="RefSeq" id="WP_187254593.1">
    <property type="nucleotide sequence ID" value="NZ_CP144914.1"/>
</dbReference>
<evidence type="ECO:0000256" key="1">
    <source>
        <dbReference type="ARBA" id="ARBA00006484"/>
    </source>
</evidence>
<dbReference type="CDD" id="cd05233">
    <property type="entry name" value="SDR_c"/>
    <property type="match status" value="1"/>
</dbReference>
<dbReference type="AlphaFoldDB" id="A0AAJ8N2W1"/>
<dbReference type="EMBL" id="CP144914">
    <property type="protein sequence ID" value="WWD80307.1"/>
    <property type="molecule type" value="Genomic_DNA"/>
</dbReference>
<dbReference type="PRINTS" id="PR00080">
    <property type="entry name" value="SDRFAMILY"/>
</dbReference>
<dbReference type="InterPro" id="IPR036291">
    <property type="entry name" value="NAD(P)-bd_dom_sf"/>
</dbReference>
<reference evidence="4 5" key="1">
    <citation type="submission" date="2024-01" db="EMBL/GenBank/DDBJ databases">
        <title>Complete Genome Sequence of Alkalicoccus halolimnae BZ-SZ-XJ29T, a Moderately Halophilic Bacterium Isolated from a Salt Lake.</title>
        <authorList>
            <person name="Zhao B."/>
        </authorList>
    </citation>
    <scope>NUCLEOTIDE SEQUENCE [LARGE SCALE GENOMIC DNA]</scope>
    <source>
        <strain evidence="4 5">BZ-SZ-XJ29</strain>
    </source>
</reference>
<dbReference type="GO" id="GO:0016491">
    <property type="term" value="F:oxidoreductase activity"/>
    <property type="evidence" value="ECO:0007669"/>
    <property type="project" value="UniProtKB-KW"/>
</dbReference>
<dbReference type="SUPFAM" id="SSF51735">
    <property type="entry name" value="NAD(P)-binding Rossmann-fold domains"/>
    <property type="match status" value="1"/>
</dbReference>
<organism evidence="4 5">
    <name type="scientific">Alkalicoccus halolimnae</name>
    <dbReference type="NCBI Taxonomy" id="1667239"/>
    <lineage>
        <taxon>Bacteria</taxon>
        <taxon>Bacillati</taxon>
        <taxon>Bacillota</taxon>
        <taxon>Bacilli</taxon>
        <taxon>Bacillales</taxon>
        <taxon>Bacillaceae</taxon>
        <taxon>Alkalicoccus</taxon>
    </lineage>
</organism>
<dbReference type="PANTHER" id="PTHR43669:SF3">
    <property type="entry name" value="ALCOHOL DEHYDROGENASE, PUTATIVE (AFU_ORTHOLOGUE AFUA_3G03445)-RELATED"/>
    <property type="match status" value="1"/>
</dbReference>
<keyword evidence="2" id="KW-0560">Oxidoreductase</keyword>
<dbReference type="FunFam" id="3.40.50.720:FF:000084">
    <property type="entry name" value="Short-chain dehydrogenase reductase"/>
    <property type="match status" value="1"/>
</dbReference>
<sequence>MNIRKQTAVVTGGTRGIGREIVKKLLNEGAYVTVLVKTKRSILALQSELGHHAFDSYICDVTKPEDIERAFEDIIRKNERIDILVNNAGVGIFKKVEDLTEEDWDSQLNTNLKGAFLCSQAGYRQMISQGGGQIVNIASDLAYNTREKASAYCASKWGLLGFSQAMNKEGRHHNVRVATVAPGLVQTDFAGVSASEKAHGLSAWSVAQQVLTVIKTSHDAGEIEIIIRP</sequence>
<dbReference type="Gene3D" id="3.40.50.720">
    <property type="entry name" value="NAD(P)-binding Rossmann-like Domain"/>
    <property type="match status" value="1"/>
</dbReference>
<dbReference type="InterPro" id="IPR002347">
    <property type="entry name" value="SDR_fam"/>
</dbReference>
<evidence type="ECO:0000313" key="5">
    <source>
        <dbReference type="Proteomes" id="UP000321816"/>
    </source>
</evidence>
<protein>
    <submittedName>
        <fullName evidence="4">SDR family NAD(P)-dependent oxidoreductase</fullName>
    </submittedName>
</protein>
<keyword evidence="5" id="KW-1185">Reference proteome</keyword>
<dbReference type="GO" id="GO:0008206">
    <property type="term" value="P:bile acid metabolic process"/>
    <property type="evidence" value="ECO:0007669"/>
    <property type="project" value="UniProtKB-ARBA"/>
</dbReference>
<comment type="similarity">
    <text evidence="1 3">Belongs to the short-chain dehydrogenases/reductases (SDR) family.</text>
</comment>
<proteinExistence type="inferred from homology"/>
<evidence type="ECO:0000256" key="3">
    <source>
        <dbReference type="RuleBase" id="RU000363"/>
    </source>
</evidence>
<dbReference type="PANTHER" id="PTHR43669">
    <property type="entry name" value="5-KETO-D-GLUCONATE 5-REDUCTASE"/>
    <property type="match status" value="1"/>
</dbReference>
<dbReference type="Pfam" id="PF00106">
    <property type="entry name" value="adh_short"/>
    <property type="match status" value="1"/>
</dbReference>
<evidence type="ECO:0000313" key="4">
    <source>
        <dbReference type="EMBL" id="WWD80307.1"/>
    </source>
</evidence>
<name>A0AAJ8N2W1_9BACI</name>
<dbReference type="Proteomes" id="UP000321816">
    <property type="component" value="Chromosome"/>
</dbReference>
<dbReference type="PRINTS" id="PR00081">
    <property type="entry name" value="GDHRDH"/>
</dbReference>
<accession>A0AAJ8N2W1</accession>
<gene>
    <name evidence="4" type="ORF">FTX54_001690</name>
</gene>
<evidence type="ECO:0000256" key="2">
    <source>
        <dbReference type="ARBA" id="ARBA00023002"/>
    </source>
</evidence>
<dbReference type="KEGG" id="ahal:FTX54_001690"/>